<dbReference type="Proteomes" id="UP000054321">
    <property type="component" value="Unassembled WGS sequence"/>
</dbReference>
<dbReference type="GO" id="GO:0016788">
    <property type="term" value="F:hydrolase activity, acting on ester bonds"/>
    <property type="evidence" value="ECO:0007669"/>
    <property type="project" value="UniProtKB-ARBA"/>
</dbReference>
<evidence type="ECO:0000256" key="2">
    <source>
        <dbReference type="ARBA" id="ARBA00022801"/>
    </source>
</evidence>
<reference evidence="4 5" key="1">
    <citation type="submission" date="2014-04" db="EMBL/GenBank/DDBJ databases">
        <authorList>
            <consortium name="DOE Joint Genome Institute"/>
            <person name="Kuo A."/>
            <person name="Martino E."/>
            <person name="Perotto S."/>
            <person name="Kohler A."/>
            <person name="Nagy L.G."/>
            <person name="Floudas D."/>
            <person name="Copeland A."/>
            <person name="Barry K.W."/>
            <person name="Cichocki N."/>
            <person name="Veneault-Fourrey C."/>
            <person name="LaButti K."/>
            <person name="Lindquist E.A."/>
            <person name="Lipzen A."/>
            <person name="Lundell T."/>
            <person name="Morin E."/>
            <person name="Murat C."/>
            <person name="Sun H."/>
            <person name="Tunlid A."/>
            <person name="Henrissat B."/>
            <person name="Grigoriev I.V."/>
            <person name="Hibbett D.S."/>
            <person name="Martin F."/>
            <person name="Nordberg H.P."/>
            <person name="Cantor M.N."/>
            <person name="Hua S.X."/>
        </authorList>
    </citation>
    <scope>NUCLEOTIDE SEQUENCE [LARGE SCALE GENOMIC DNA]</scope>
    <source>
        <strain evidence="4 5">Zn</strain>
    </source>
</reference>
<dbReference type="Gene3D" id="3.20.20.140">
    <property type="entry name" value="Metal-dependent hydrolases"/>
    <property type="match status" value="1"/>
</dbReference>
<reference evidence="5" key="2">
    <citation type="submission" date="2015-01" db="EMBL/GenBank/DDBJ databases">
        <title>Evolutionary Origins and Diversification of the Mycorrhizal Mutualists.</title>
        <authorList>
            <consortium name="DOE Joint Genome Institute"/>
            <consortium name="Mycorrhizal Genomics Consortium"/>
            <person name="Kohler A."/>
            <person name="Kuo A."/>
            <person name="Nagy L.G."/>
            <person name="Floudas D."/>
            <person name="Copeland A."/>
            <person name="Barry K.W."/>
            <person name="Cichocki N."/>
            <person name="Veneault-Fourrey C."/>
            <person name="LaButti K."/>
            <person name="Lindquist E.A."/>
            <person name="Lipzen A."/>
            <person name="Lundell T."/>
            <person name="Morin E."/>
            <person name="Murat C."/>
            <person name="Riley R."/>
            <person name="Ohm R."/>
            <person name="Sun H."/>
            <person name="Tunlid A."/>
            <person name="Henrissat B."/>
            <person name="Grigoriev I.V."/>
            <person name="Hibbett D.S."/>
            <person name="Martin F."/>
        </authorList>
    </citation>
    <scope>NUCLEOTIDE SEQUENCE [LARGE SCALE GENOMIC DNA]</scope>
    <source>
        <strain evidence="5">Zn</strain>
    </source>
</reference>
<dbReference type="HOGENOM" id="CLU_064039_2_1_1"/>
<dbReference type="Pfam" id="PF04909">
    <property type="entry name" value="Amidohydro_2"/>
    <property type="match status" value="1"/>
</dbReference>
<dbReference type="InParanoid" id="A0A0C3C5G6"/>
<protein>
    <recommendedName>
        <fullName evidence="3">Amidohydrolase-related domain-containing protein</fullName>
    </recommendedName>
</protein>
<dbReference type="GO" id="GO:0042537">
    <property type="term" value="P:benzene-containing compound metabolic process"/>
    <property type="evidence" value="ECO:0007669"/>
    <property type="project" value="UniProtKB-ARBA"/>
</dbReference>
<sequence length="312" mass="35501">MGRTTTGGFTKTGDWLDWYDGPTRPSFKLPPGAIGAHCHVFGPGEKFPYAPERKYTPCDASKEQLFALRDHLGFTRNVIVQGTCHSVDNRALMDACLASNGRARGIATVRRTVTNEELQALHKAGVRGVRFNFVKRLVDFMPKEDLREIAARVAKLGWHVVIYFEAEDLPELWDFFTSLPTTIVVDHMGRPDVSKSVDGPEFALFLKFMRDYKNVWSKVTCPERTSKTGPRALNGEEVAYTDVIPFARRLVEEFPDRVLWGTDWPHPNLKSHMPDDGLLVDWIPHIAPTEELQYKLLVENPMRLYWPESGQD</sequence>
<dbReference type="InterPro" id="IPR047874">
    <property type="entry name" value="GLI/LigI"/>
</dbReference>
<dbReference type="OrthoDB" id="2135488at2759"/>
<evidence type="ECO:0000256" key="1">
    <source>
        <dbReference type="ARBA" id="ARBA00022797"/>
    </source>
</evidence>
<feature type="domain" description="Amidohydrolase-related" evidence="3">
    <location>
        <begin position="36"/>
        <end position="305"/>
    </location>
</feature>
<dbReference type="GO" id="GO:0072329">
    <property type="term" value="P:monocarboxylic acid catabolic process"/>
    <property type="evidence" value="ECO:0007669"/>
    <property type="project" value="UniProtKB-ARBA"/>
</dbReference>
<organism evidence="4 5">
    <name type="scientific">Oidiodendron maius (strain Zn)</name>
    <dbReference type="NCBI Taxonomy" id="913774"/>
    <lineage>
        <taxon>Eukaryota</taxon>
        <taxon>Fungi</taxon>
        <taxon>Dikarya</taxon>
        <taxon>Ascomycota</taxon>
        <taxon>Pezizomycotina</taxon>
        <taxon>Leotiomycetes</taxon>
        <taxon>Leotiomycetes incertae sedis</taxon>
        <taxon>Myxotrichaceae</taxon>
        <taxon>Oidiodendron</taxon>
    </lineage>
</organism>
<keyword evidence="1" id="KW-0058">Aromatic hydrocarbons catabolism</keyword>
<evidence type="ECO:0000259" key="3">
    <source>
        <dbReference type="Pfam" id="PF04909"/>
    </source>
</evidence>
<dbReference type="PANTHER" id="PTHR35563">
    <property type="entry name" value="BARREL METAL-DEPENDENT HYDROLASE, PUTATIVE (AFU_ORTHOLOGUE AFUA_1G16240)-RELATED"/>
    <property type="match status" value="1"/>
</dbReference>
<proteinExistence type="predicted"/>
<keyword evidence="2" id="KW-0378">Hydrolase</keyword>
<keyword evidence="5" id="KW-1185">Reference proteome</keyword>
<evidence type="ECO:0000313" key="4">
    <source>
        <dbReference type="EMBL" id="KIM94103.1"/>
    </source>
</evidence>
<dbReference type="InterPro" id="IPR052358">
    <property type="entry name" value="Aro_Compnd_Degr_Hydrolases"/>
</dbReference>
<dbReference type="AlphaFoldDB" id="A0A0C3C5G6"/>
<dbReference type="CDD" id="cd01311">
    <property type="entry name" value="PDC_hydrolase"/>
    <property type="match status" value="1"/>
</dbReference>
<dbReference type="EMBL" id="KN832891">
    <property type="protein sequence ID" value="KIM94103.1"/>
    <property type="molecule type" value="Genomic_DNA"/>
</dbReference>
<dbReference type="InterPro" id="IPR032466">
    <property type="entry name" value="Metal_Hydrolase"/>
</dbReference>
<dbReference type="InterPro" id="IPR006680">
    <property type="entry name" value="Amidohydro-rel"/>
</dbReference>
<gene>
    <name evidence="4" type="ORF">OIDMADRAFT_35155</name>
</gene>
<dbReference type="PANTHER" id="PTHR35563:SF2">
    <property type="entry name" value="BARREL METAL-DEPENDENT HYDROLASE, PUTATIVE (AFU_ORTHOLOGUE AFUA_1G16240)-RELATED"/>
    <property type="match status" value="1"/>
</dbReference>
<dbReference type="SUPFAM" id="SSF51556">
    <property type="entry name" value="Metallo-dependent hydrolases"/>
    <property type="match status" value="1"/>
</dbReference>
<accession>A0A0C3C5G6</accession>
<dbReference type="FunFam" id="3.20.20.140:FF:000100">
    <property type="entry name" value="2-pyrone-4,6-dicarboxylate hydrolase"/>
    <property type="match status" value="1"/>
</dbReference>
<evidence type="ECO:0000313" key="5">
    <source>
        <dbReference type="Proteomes" id="UP000054321"/>
    </source>
</evidence>
<name>A0A0C3C5G6_OIDMZ</name>